<dbReference type="InterPro" id="IPR014001">
    <property type="entry name" value="Helicase_ATP-bd"/>
</dbReference>
<keyword evidence="2" id="KW-0227">DNA damage</keyword>
<gene>
    <name evidence="11" type="ORF">AVDCRST_MAG50-1085</name>
</gene>
<evidence type="ECO:0000256" key="6">
    <source>
        <dbReference type="ARBA" id="ARBA00023125"/>
    </source>
</evidence>
<dbReference type="InterPro" id="IPR011545">
    <property type="entry name" value="DEAD/DEAH_box_helicase_dom"/>
</dbReference>
<dbReference type="InterPro" id="IPR055368">
    <property type="entry name" value="WH3_Lhr"/>
</dbReference>
<evidence type="ECO:0000256" key="5">
    <source>
        <dbReference type="ARBA" id="ARBA00022840"/>
    </source>
</evidence>
<name>A0A6J4HU79_9ACTN</name>
<evidence type="ECO:0000259" key="9">
    <source>
        <dbReference type="PROSITE" id="PS51192"/>
    </source>
</evidence>
<dbReference type="SMART" id="SM00490">
    <property type="entry name" value="HELICc"/>
    <property type="match status" value="1"/>
</dbReference>
<proteinExistence type="predicted"/>
<keyword evidence="8" id="KW-0413">Isomerase</keyword>
<feature type="domain" description="Helicase ATP-binding" evidence="9">
    <location>
        <begin position="42"/>
        <end position="237"/>
    </location>
</feature>
<evidence type="ECO:0000256" key="8">
    <source>
        <dbReference type="ARBA" id="ARBA00023235"/>
    </source>
</evidence>
<dbReference type="InterPro" id="IPR013701">
    <property type="entry name" value="Lhr-like_DEAD/DEAH_assoc"/>
</dbReference>
<dbReference type="GO" id="GO:0016887">
    <property type="term" value="F:ATP hydrolysis activity"/>
    <property type="evidence" value="ECO:0007669"/>
    <property type="project" value="TreeGrafter"/>
</dbReference>
<feature type="domain" description="Helicase C-terminal" evidence="10">
    <location>
        <begin position="270"/>
        <end position="425"/>
    </location>
</feature>
<keyword evidence="5" id="KW-0067">ATP-binding</keyword>
<dbReference type="Pfam" id="PF08494">
    <property type="entry name" value="DEAD_assoc"/>
    <property type="match status" value="1"/>
</dbReference>
<dbReference type="GO" id="GO:0003677">
    <property type="term" value="F:DNA binding"/>
    <property type="evidence" value="ECO:0007669"/>
    <property type="project" value="UniProtKB-KW"/>
</dbReference>
<keyword evidence="4 11" id="KW-0347">Helicase</keyword>
<organism evidence="11">
    <name type="scientific">uncultured Acidimicrobiales bacterium</name>
    <dbReference type="NCBI Taxonomy" id="310071"/>
    <lineage>
        <taxon>Bacteria</taxon>
        <taxon>Bacillati</taxon>
        <taxon>Actinomycetota</taxon>
        <taxon>Acidimicrobiia</taxon>
        <taxon>Acidimicrobiales</taxon>
        <taxon>environmental samples</taxon>
    </lineage>
</organism>
<keyword evidence="3" id="KW-0378">Hydrolase</keyword>
<dbReference type="SUPFAM" id="SSF52540">
    <property type="entry name" value="P-loop containing nucleoside triphosphate hydrolases"/>
    <property type="match status" value="1"/>
</dbReference>
<accession>A0A6J4HU79</accession>
<dbReference type="CDD" id="cd18796">
    <property type="entry name" value="SF2_C_LHR"/>
    <property type="match status" value="1"/>
</dbReference>
<dbReference type="PANTHER" id="PTHR47962">
    <property type="entry name" value="ATP-DEPENDENT HELICASE LHR-RELATED-RELATED"/>
    <property type="match status" value="1"/>
</dbReference>
<keyword evidence="1" id="KW-0547">Nucleotide-binding</keyword>
<dbReference type="InterPro" id="IPR045628">
    <property type="entry name" value="Lhr_WH_dom"/>
</dbReference>
<dbReference type="Pfam" id="PF19306">
    <property type="entry name" value="WHD_Lhr"/>
    <property type="match status" value="1"/>
</dbReference>
<dbReference type="Gene3D" id="3.40.50.300">
    <property type="entry name" value="P-loop containing nucleotide triphosphate hydrolases"/>
    <property type="match status" value="2"/>
</dbReference>
<dbReference type="InterPro" id="IPR052511">
    <property type="entry name" value="ATP-dep_Helicase"/>
</dbReference>
<evidence type="ECO:0000256" key="4">
    <source>
        <dbReference type="ARBA" id="ARBA00022806"/>
    </source>
</evidence>
<dbReference type="Pfam" id="PF23234">
    <property type="entry name" value="WHD_4th_Lhr"/>
    <property type="match status" value="1"/>
</dbReference>
<evidence type="ECO:0000313" key="11">
    <source>
        <dbReference type="EMBL" id="CAA9231232.1"/>
    </source>
</evidence>
<reference evidence="11" key="1">
    <citation type="submission" date="2020-02" db="EMBL/GenBank/DDBJ databases">
        <authorList>
            <person name="Meier V. D."/>
        </authorList>
    </citation>
    <scope>NUCLEOTIDE SEQUENCE</scope>
    <source>
        <strain evidence="11">AVDCRST_MAG50</strain>
    </source>
</reference>
<dbReference type="PROSITE" id="PS51192">
    <property type="entry name" value="HELICASE_ATP_BIND_1"/>
    <property type="match status" value="1"/>
</dbReference>
<evidence type="ECO:0000256" key="1">
    <source>
        <dbReference type="ARBA" id="ARBA00022741"/>
    </source>
</evidence>
<dbReference type="Pfam" id="PF23235">
    <property type="entry name" value="WHD_3rd_Lhr"/>
    <property type="match status" value="1"/>
</dbReference>
<evidence type="ECO:0000256" key="3">
    <source>
        <dbReference type="ARBA" id="ARBA00022801"/>
    </source>
</evidence>
<dbReference type="PANTHER" id="PTHR47962:SF5">
    <property type="entry name" value="ATP-DEPENDENT HELICASE LHR-RELATED"/>
    <property type="match status" value="1"/>
</dbReference>
<keyword evidence="6" id="KW-0238">DNA-binding</keyword>
<keyword evidence="7" id="KW-0234">DNA repair</keyword>
<dbReference type="InterPro" id="IPR027417">
    <property type="entry name" value="P-loop_NTPase"/>
</dbReference>
<evidence type="ECO:0000256" key="2">
    <source>
        <dbReference type="ARBA" id="ARBA00022763"/>
    </source>
</evidence>
<evidence type="ECO:0000259" key="10">
    <source>
        <dbReference type="PROSITE" id="PS51194"/>
    </source>
</evidence>
<dbReference type="GO" id="GO:0006281">
    <property type="term" value="P:DNA repair"/>
    <property type="evidence" value="ECO:0007669"/>
    <property type="project" value="UniProtKB-KW"/>
</dbReference>
<evidence type="ECO:0000256" key="7">
    <source>
        <dbReference type="ARBA" id="ARBA00023204"/>
    </source>
</evidence>
<dbReference type="InterPro" id="IPR001650">
    <property type="entry name" value="Helicase_C-like"/>
</dbReference>
<dbReference type="EMBL" id="CADCTF010000061">
    <property type="protein sequence ID" value="CAA9231232.1"/>
    <property type="molecule type" value="Genomic_DNA"/>
</dbReference>
<dbReference type="Pfam" id="PF00270">
    <property type="entry name" value="DEAD"/>
    <property type="match status" value="1"/>
</dbReference>
<dbReference type="GO" id="GO:0005524">
    <property type="term" value="F:ATP binding"/>
    <property type="evidence" value="ECO:0007669"/>
    <property type="project" value="UniProtKB-KW"/>
</dbReference>
<sequence>MLQLTLGPVARAVEEGGFHPAVAEWFARRFPEGPTEPQAQGWPLIRAGADTLIAAPTGSGKTLAGFLVAIDSLYRAHDRDEAVADVARVVYVSPLKALAVDIAENLERPLREIAAVAAELGFEPAPLRVGVRTGDTTASQRALMVKRPPAFVVTTPESLYLMVTSERGREALRSVETVIVDEIHAVARDKRGAHLALTLERLEALCDRRPMRIGLSATQRPIETVGRLLVGDRPLPAVVDVGHQRNLDLALELPDGELEAIASAEQMGDVLDRIAGLVAHHRTTIIFVNTRRLAERLAHQLAERLGDDAVSAHHGSLSKERRHRVETRLRAGDLRALVATASLELGIDIGPVELVCQVGSPRSIATFLQRVGRSNHSRAGTPKGRLFPLTRDELVECTALLVAVRSGRLDRIVPARMPLDIAAQQIVAEVAAREYRVDDLFTLVKRAAPYVGLTRPQFDEVVALVSNGIETGRGRRGAYLHHDVVNGELRPRAGARLAACTSGGAIPETGDYRVVVEPDDTFVGTVNEDWAVESMAGDIFLLGTHSWQIRRVEPGVVRVRDAGDTPPTIPFWLGEAPARTAELSEEVSTLRCEVDAGLERGDPDGARRWIMHAAGVDLAAATMIVDYLAVGRAALGAMPTQECLVLERFFDDTGGMQLVVHSPFGGRINRGIGLALRKKFCRTFNFELQAAATDDAIVLSLGPHHSFPLADVARYVASRTVRDTLEHAILDGPMFQARWRWNLNRSLMVLRFRGGKRNPPPIQRMESDDLLAAVFPQAAACQDNIVGPREIPDHVLVRQTIDDTLHEALDVDGVEALLRRMESGQVRVHCVDTTEASVLSHEIITARPYAFLDEEEAQNRRTNAVHLRRGLSVDLTSIGGLDPAAIEQVHGEIVPAPTSPDDLHDLLCSTVVLAARDDWRLLWGALAERGRAQLLSQNGVELWCATEALPAARAALDGEDDAVVRTLRGHLELIGITTVDGLSGATALPPGRVASGLAVLERDGFALQGRYTPAAAETEWVARRLLARMHSYSRRSSRERVTSVTAQDFMRFLLRWQHVAPGTQLTGQGGLVTVLEQLQGFGAAAVSWESELFAKRLRHYDAAWLDQLCHNGEVAWLRLTPPKQLDDPDAPTAAPSKATPISVVFRADLPWLLAAARSGADVTEPGCGPTAELVESLRQRGACFARDLPLATQRSTEEIERSLWEGVARGLVMSDGFGSIRARVTGTRTPARPQRMSRLGRIRGTIGASAGRWSAVPAVGDELDADELAEAAAEQLLNRWGVVFRDLAVHDSFRLPWRELQWALRRLEDRGLVRGGRFVSGFTGEQYALPAAVEQLNAVRKLPRTGERVVICASDPLNVVGLVVPGDTVPAVRTNSVVYVDGVPEAACRTSPGAPSDTDTPGA</sequence>
<dbReference type="Pfam" id="PF00271">
    <property type="entry name" value="Helicase_C"/>
    <property type="match status" value="1"/>
</dbReference>
<dbReference type="GO" id="GO:0004386">
    <property type="term" value="F:helicase activity"/>
    <property type="evidence" value="ECO:0007669"/>
    <property type="project" value="UniProtKB-KW"/>
</dbReference>
<dbReference type="SMART" id="SM00487">
    <property type="entry name" value="DEXDc"/>
    <property type="match status" value="1"/>
</dbReference>
<protein>
    <submittedName>
        <fullName evidence="11">Uncharacterized ATP-dependent DNA helicase PA3272</fullName>
    </submittedName>
</protein>
<dbReference type="InterPro" id="IPR055367">
    <property type="entry name" value="WH4_Lhr"/>
</dbReference>
<dbReference type="PROSITE" id="PS51194">
    <property type="entry name" value="HELICASE_CTER"/>
    <property type="match status" value="1"/>
</dbReference>